<reference evidence="11" key="1">
    <citation type="journal article" date="2022" name="DNA Res.">
        <title>Genome analysis of five recently described species of the CUG-Ser clade uncovers Candida theae as a new hybrid lineage with pathogenic potential in the Candida parapsilosis species complex.</title>
        <authorList>
            <person name="Mixao V."/>
            <person name="Del Olmo V."/>
            <person name="Hegedusova E."/>
            <person name="Saus E."/>
            <person name="Pryszcz L."/>
            <person name="Cillingova A."/>
            <person name="Nosek J."/>
            <person name="Gabaldon T."/>
        </authorList>
    </citation>
    <scope>NUCLEOTIDE SEQUENCE</scope>
    <source>
        <strain evidence="11">CBS 10844</strain>
    </source>
</reference>
<dbReference type="FunFam" id="3.90.1490.10:FF:000001">
    <property type="entry name" value="Diphthine--ammonia ligase"/>
    <property type="match status" value="1"/>
</dbReference>
<keyword evidence="6" id="KW-0067">ATP-binding</keyword>
<dbReference type="RefSeq" id="XP_049178109.1">
    <property type="nucleotide sequence ID" value="XM_049326240.1"/>
</dbReference>
<dbReference type="AlphaFoldDB" id="A0AAI9WVR7"/>
<dbReference type="EMBL" id="JAHUZD010000149">
    <property type="protein sequence ID" value="KAI3402360.2"/>
    <property type="molecule type" value="Genomic_DNA"/>
</dbReference>
<organism evidence="11 12">
    <name type="scientific">Candida oxycetoniae</name>
    <dbReference type="NCBI Taxonomy" id="497107"/>
    <lineage>
        <taxon>Eukaryota</taxon>
        <taxon>Fungi</taxon>
        <taxon>Dikarya</taxon>
        <taxon>Ascomycota</taxon>
        <taxon>Saccharomycotina</taxon>
        <taxon>Pichiomycetes</taxon>
        <taxon>Debaryomycetaceae</taxon>
        <taxon>Candida/Lodderomyces clade</taxon>
        <taxon>Candida</taxon>
    </lineage>
</organism>
<dbReference type="SUPFAM" id="SSF52402">
    <property type="entry name" value="Adenine nucleotide alpha hydrolases-like"/>
    <property type="match status" value="1"/>
</dbReference>
<dbReference type="PANTHER" id="PTHR12196:SF2">
    <property type="entry name" value="DIPHTHINE--AMMONIA LIGASE"/>
    <property type="match status" value="1"/>
</dbReference>
<dbReference type="NCBIfam" id="TIGR00290">
    <property type="entry name" value="MJ0570_dom"/>
    <property type="match status" value="1"/>
</dbReference>
<evidence type="ECO:0000256" key="2">
    <source>
        <dbReference type="ARBA" id="ARBA00012089"/>
    </source>
</evidence>
<keyword evidence="12" id="KW-1185">Reference proteome</keyword>
<comment type="caution">
    <text evidence="11">The sequence shown here is derived from an EMBL/GenBank/DDBJ whole genome shotgun (WGS) entry which is preliminary data.</text>
</comment>
<comment type="catalytic activity">
    <reaction evidence="9">
        <text>diphthine-[translation elongation factor 2] + NH4(+) + ATP = diphthamide-[translation elongation factor 2] + AMP + diphosphate + H(+)</text>
        <dbReference type="Rhea" id="RHEA:19753"/>
        <dbReference type="Rhea" id="RHEA-COMP:10172"/>
        <dbReference type="Rhea" id="RHEA-COMP:10174"/>
        <dbReference type="ChEBI" id="CHEBI:15378"/>
        <dbReference type="ChEBI" id="CHEBI:16692"/>
        <dbReference type="ChEBI" id="CHEBI:28938"/>
        <dbReference type="ChEBI" id="CHEBI:30616"/>
        <dbReference type="ChEBI" id="CHEBI:33019"/>
        <dbReference type="ChEBI" id="CHEBI:82696"/>
        <dbReference type="ChEBI" id="CHEBI:456215"/>
        <dbReference type="EC" id="6.3.1.14"/>
    </reaction>
</comment>
<dbReference type="FunFam" id="3.40.50.620:FF:000145">
    <property type="entry name" value="ATP-binding domain containing protein"/>
    <property type="match status" value="1"/>
</dbReference>
<gene>
    <name evidence="11" type="ORF">KGF56_004768</name>
</gene>
<feature type="domain" description="Diphthamide synthase" evidence="10">
    <location>
        <begin position="1"/>
        <end position="234"/>
    </location>
</feature>
<dbReference type="GO" id="GO:0005524">
    <property type="term" value="F:ATP binding"/>
    <property type="evidence" value="ECO:0007669"/>
    <property type="project" value="UniProtKB-KW"/>
</dbReference>
<keyword evidence="5" id="KW-0547">Nucleotide-binding</keyword>
<dbReference type="SUPFAM" id="SSF55298">
    <property type="entry name" value="YjgF-like"/>
    <property type="match status" value="2"/>
</dbReference>
<evidence type="ECO:0000313" key="12">
    <source>
        <dbReference type="Proteomes" id="UP001202479"/>
    </source>
</evidence>
<dbReference type="GeneID" id="73382381"/>
<name>A0AAI9WVR7_9ASCO</name>
<dbReference type="CDD" id="cd06156">
    <property type="entry name" value="eu_AANH_C_2"/>
    <property type="match status" value="1"/>
</dbReference>
<dbReference type="CDD" id="cd01994">
    <property type="entry name" value="AANH_PF0828-like"/>
    <property type="match status" value="1"/>
</dbReference>
<accession>A0AAI9WVR7</accession>
<dbReference type="Proteomes" id="UP001202479">
    <property type="component" value="Unassembled WGS sequence"/>
</dbReference>
<sequence>MKFIALISGGKDSFYNLYHCLSQGHELVALGNLYPKDESQAEIDSFMFQTVGHEIISAYSQCLDVPLYRKAITGSSLNQELEYSRTEDDEIEDLFSLISEVKNLHPDIEAISCGAILSNYQRTRVENVCDRLGLTSLAYLWQRDQNELMSEMCDSGLDARIVKVAAIGLNASHLGQQLNEIYPHLVKLNSMYDVHICGEGGEFETIVLDCPFFKDKRLKIVDQQIVRHSSEVFYLKLQVELEEKDNKGADINTKRNLVAPPLLDPFWVDFVESEFKTEAENENVNKEGVGKSQNLQEVLPEQYTPTSSIIVTSKRLFISNLTSTAHTIEDQMTNIFTQLLGYLKNHDLSWSHIQHVNLLLSDLSSFELVNKIYGSYFSDMYLPPSRICVETGISTDIQLSCVVLKDKSRKSGVHVRSRSFWGPQNIGPYSQSITDTEPSSFKLASLSGQIPLIPASMTLSRNTIAFNSALSLKHLTNVEQLVGATKFASVICFITSHASLGCVKECWQHLADHRNGEFGSVTNLVIAEVNALPKMAEIEWGGFSFQETFSVYQEEEDEEEEENEFDRGFSKSSKQKQFKNSIAEFGFEFSSFCSIADGAYTFVMMFTSDVEKINKFLQAGFSPCQCITTSPICSGSAEFIPVRKLYNYAGEEFQFCIIYRQEL</sequence>
<evidence type="ECO:0000256" key="5">
    <source>
        <dbReference type="ARBA" id="ARBA00022741"/>
    </source>
</evidence>
<keyword evidence="4" id="KW-0436">Ligase</keyword>
<dbReference type="EC" id="6.3.1.14" evidence="2"/>
<dbReference type="GO" id="GO:0017183">
    <property type="term" value="P:protein histidyl modification to diphthamide"/>
    <property type="evidence" value="ECO:0007669"/>
    <property type="project" value="TreeGrafter"/>
</dbReference>
<dbReference type="Pfam" id="PF01902">
    <property type="entry name" value="Diphthami_syn_2"/>
    <property type="match status" value="1"/>
</dbReference>
<dbReference type="Gene3D" id="3.30.1330.40">
    <property type="entry name" value="RutC-like"/>
    <property type="match status" value="2"/>
</dbReference>
<dbReference type="Pfam" id="PF01042">
    <property type="entry name" value="Ribonuc_L-PSP"/>
    <property type="match status" value="1"/>
</dbReference>
<dbReference type="InterPro" id="IPR006175">
    <property type="entry name" value="YjgF/YER057c/UK114"/>
</dbReference>
<dbReference type="Gene3D" id="3.40.50.620">
    <property type="entry name" value="HUPs"/>
    <property type="match status" value="1"/>
</dbReference>
<dbReference type="GO" id="GO:0017178">
    <property type="term" value="F:diphthine-ammonia ligase activity"/>
    <property type="evidence" value="ECO:0007669"/>
    <property type="project" value="UniProtKB-EC"/>
</dbReference>
<dbReference type="CDD" id="cd06155">
    <property type="entry name" value="eu_AANH_C_1"/>
    <property type="match status" value="1"/>
</dbReference>
<dbReference type="Gene3D" id="3.90.1490.10">
    <property type="entry name" value="putative n-type atp pyrophosphatase, domain 2"/>
    <property type="match status" value="1"/>
</dbReference>
<dbReference type="InterPro" id="IPR002761">
    <property type="entry name" value="Diphthami_syn_dom"/>
</dbReference>
<evidence type="ECO:0000256" key="3">
    <source>
        <dbReference type="ARBA" id="ARBA00018426"/>
    </source>
</evidence>
<protein>
    <recommendedName>
        <fullName evidence="3">Diphthine--ammonia ligase</fullName>
        <ecNumber evidence="2">6.3.1.14</ecNumber>
    </recommendedName>
    <alternativeName>
        <fullName evidence="7">Diphthamide synthase</fullName>
    </alternativeName>
    <alternativeName>
        <fullName evidence="8">Diphthamide synthetase</fullName>
    </alternativeName>
</protein>
<evidence type="ECO:0000313" key="11">
    <source>
        <dbReference type="EMBL" id="KAI3402360.2"/>
    </source>
</evidence>
<evidence type="ECO:0000256" key="6">
    <source>
        <dbReference type="ARBA" id="ARBA00022840"/>
    </source>
</evidence>
<proteinExistence type="predicted"/>
<dbReference type="InterPro" id="IPR014729">
    <property type="entry name" value="Rossmann-like_a/b/a_fold"/>
</dbReference>
<evidence type="ECO:0000256" key="7">
    <source>
        <dbReference type="ARBA" id="ARBA00029814"/>
    </source>
</evidence>
<evidence type="ECO:0000256" key="8">
    <source>
        <dbReference type="ARBA" id="ARBA00031552"/>
    </source>
</evidence>
<evidence type="ECO:0000256" key="1">
    <source>
        <dbReference type="ARBA" id="ARBA00005156"/>
    </source>
</evidence>
<evidence type="ECO:0000259" key="10">
    <source>
        <dbReference type="Pfam" id="PF01902"/>
    </source>
</evidence>
<evidence type="ECO:0000256" key="4">
    <source>
        <dbReference type="ARBA" id="ARBA00022598"/>
    </source>
</evidence>
<dbReference type="InterPro" id="IPR030662">
    <property type="entry name" value="DPH6/MJ0570"/>
</dbReference>
<dbReference type="InterPro" id="IPR035959">
    <property type="entry name" value="RutC-like_sf"/>
</dbReference>
<comment type="pathway">
    <text evidence="1">Protein modification; peptidyl-diphthamide biosynthesis.</text>
</comment>
<evidence type="ECO:0000256" key="9">
    <source>
        <dbReference type="ARBA" id="ARBA00048108"/>
    </source>
</evidence>
<dbReference type="PANTHER" id="PTHR12196">
    <property type="entry name" value="DOMAIN OF UNKNOWN FUNCTION 71 DUF71 -CONTAINING PROTEIN"/>
    <property type="match status" value="1"/>
</dbReference>